<gene>
    <name evidence="1" type="ORF">EYF80_056306</name>
</gene>
<keyword evidence="2" id="KW-1185">Reference proteome</keyword>
<dbReference type="AlphaFoldDB" id="A0A4Z2EXR2"/>
<reference evidence="1 2" key="1">
    <citation type="submission" date="2019-03" db="EMBL/GenBank/DDBJ databases">
        <title>First draft genome of Liparis tanakae, snailfish: a comprehensive survey of snailfish specific genes.</title>
        <authorList>
            <person name="Kim W."/>
            <person name="Song I."/>
            <person name="Jeong J.-H."/>
            <person name="Kim D."/>
            <person name="Kim S."/>
            <person name="Ryu S."/>
            <person name="Song J.Y."/>
            <person name="Lee S.K."/>
        </authorList>
    </citation>
    <scope>NUCLEOTIDE SEQUENCE [LARGE SCALE GENOMIC DNA]</scope>
    <source>
        <tissue evidence="1">Muscle</tissue>
    </source>
</reference>
<protein>
    <submittedName>
        <fullName evidence="1">Uncharacterized protein</fullName>
    </submittedName>
</protein>
<evidence type="ECO:0000313" key="2">
    <source>
        <dbReference type="Proteomes" id="UP000314294"/>
    </source>
</evidence>
<dbReference type="Proteomes" id="UP000314294">
    <property type="component" value="Unassembled WGS sequence"/>
</dbReference>
<organism evidence="1 2">
    <name type="scientific">Liparis tanakae</name>
    <name type="common">Tanaka's snailfish</name>
    <dbReference type="NCBI Taxonomy" id="230148"/>
    <lineage>
        <taxon>Eukaryota</taxon>
        <taxon>Metazoa</taxon>
        <taxon>Chordata</taxon>
        <taxon>Craniata</taxon>
        <taxon>Vertebrata</taxon>
        <taxon>Euteleostomi</taxon>
        <taxon>Actinopterygii</taxon>
        <taxon>Neopterygii</taxon>
        <taxon>Teleostei</taxon>
        <taxon>Neoteleostei</taxon>
        <taxon>Acanthomorphata</taxon>
        <taxon>Eupercaria</taxon>
        <taxon>Perciformes</taxon>
        <taxon>Cottioidei</taxon>
        <taxon>Cottales</taxon>
        <taxon>Liparidae</taxon>
        <taxon>Liparis</taxon>
    </lineage>
</organism>
<name>A0A4Z2EXR2_9TELE</name>
<proteinExistence type="predicted"/>
<evidence type="ECO:0000313" key="1">
    <source>
        <dbReference type="EMBL" id="TNN33533.1"/>
    </source>
</evidence>
<dbReference type="EMBL" id="SRLO01002213">
    <property type="protein sequence ID" value="TNN33533.1"/>
    <property type="molecule type" value="Genomic_DNA"/>
</dbReference>
<comment type="caution">
    <text evidence="1">The sequence shown here is derived from an EMBL/GenBank/DDBJ whole genome shotgun (WGS) entry which is preliminary data.</text>
</comment>
<sequence length="249" mass="26337">MILVVPSWSTNAGRLMICCCGCCTTKPCLPCATTPLAVPSTCRSTLPSIATLSTFCKSLRLMLMGDMRPTVGTTMATPWGRPPADATTDIGAFAAAAAIAGLHSYSTGSDLIWVTGSCSWRGLLSAFSLRITRAGAMAAGAVWAAGAGDLIDARGAPLGGAGQVCSWEKESGVPVVEETEMLNFWLQRGCFFGGGWWWLGVNVTVFVGAAHLRRTVLVLRGFGVDDGRVPLLEDLVHQGILLLFIFLFF</sequence>
<accession>A0A4Z2EXR2</accession>